<sequence>MPSFTARPSEIMYSQVSIANTFKNGESIGDVLDDIMEDRLSVSSVPAISVQCIKGKVVSADNRRLWILKQLEKLGHLTTVEVKRTKWMAKDKSARTQNVKIRGGSPGGKWYCVSDSLTELNNSMKLCLI</sequence>
<protein>
    <submittedName>
        <fullName evidence="1">Uncharacterized protein</fullName>
    </submittedName>
</protein>
<comment type="caution">
    <text evidence="1">The sequence shown here is derived from an EMBL/GenBank/DDBJ whole genome shotgun (WGS) entry which is preliminary data.</text>
</comment>
<evidence type="ECO:0000313" key="2">
    <source>
        <dbReference type="Proteomes" id="UP000596742"/>
    </source>
</evidence>
<gene>
    <name evidence="1" type="ORF">MGAL_10B041970</name>
</gene>
<dbReference type="EMBL" id="UYJE01000150">
    <property type="protein sequence ID" value="VDH90598.1"/>
    <property type="molecule type" value="Genomic_DNA"/>
</dbReference>
<dbReference type="Proteomes" id="UP000596742">
    <property type="component" value="Unassembled WGS sequence"/>
</dbReference>
<proteinExistence type="predicted"/>
<dbReference type="AlphaFoldDB" id="A0A8B6BIJ7"/>
<accession>A0A8B6BIJ7</accession>
<reference evidence="1" key="1">
    <citation type="submission" date="2018-11" db="EMBL/GenBank/DDBJ databases">
        <authorList>
            <person name="Alioto T."/>
            <person name="Alioto T."/>
        </authorList>
    </citation>
    <scope>NUCLEOTIDE SEQUENCE</scope>
</reference>
<keyword evidence="2" id="KW-1185">Reference proteome</keyword>
<evidence type="ECO:0000313" key="1">
    <source>
        <dbReference type="EMBL" id="VDH90598.1"/>
    </source>
</evidence>
<organism evidence="1 2">
    <name type="scientific">Mytilus galloprovincialis</name>
    <name type="common">Mediterranean mussel</name>
    <dbReference type="NCBI Taxonomy" id="29158"/>
    <lineage>
        <taxon>Eukaryota</taxon>
        <taxon>Metazoa</taxon>
        <taxon>Spiralia</taxon>
        <taxon>Lophotrochozoa</taxon>
        <taxon>Mollusca</taxon>
        <taxon>Bivalvia</taxon>
        <taxon>Autobranchia</taxon>
        <taxon>Pteriomorphia</taxon>
        <taxon>Mytilida</taxon>
        <taxon>Mytiloidea</taxon>
        <taxon>Mytilidae</taxon>
        <taxon>Mytilinae</taxon>
        <taxon>Mytilus</taxon>
    </lineage>
</organism>
<name>A0A8B6BIJ7_MYTGA</name>
<dbReference type="OrthoDB" id="449340at2759"/>